<dbReference type="AlphaFoldDB" id="A0A161YF40"/>
<protein>
    <submittedName>
        <fullName evidence="2">Uncharacterized protein</fullName>
    </submittedName>
</protein>
<keyword evidence="1" id="KW-0472">Membrane</keyword>
<dbReference type="PATRIC" id="fig|1365253.3.peg.54"/>
<comment type="caution">
    <text evidence="2">The sequence shown here is derived from an EMBL/GenBank/DDBJ whole genome shotgun (WGS) entry which is preliminary data.</text>
</comment>
<organism evidence="2 3">
    <name type="scientific">Pseudoalteromonas luteoviolacea NCIMB 1942</name>
    <dbReference type="NCBI Taxonomy" id="1365253"/>
    <lineage>
        <taxon>Bacteria</taxon>
        <taxon>Pseudomonadati</taxon>
        <taxon>Pseudomonadota</taxon>
        <taxon>Gammaproteobacteria</taxon>
        <taxon>Alteromonadales</taxon>
        <taxon>Pseudoalteromonadaceae</taxon>
        <taxon>Pseudoalteromonas</taxon>
    </lineage>
</organism>
<dbReference type="Proteomes" id="UP000076587">
    <property type="component" value="Unassembled WGS sequence"/>
</dbReference>
<evidence type="ECO:0000256" key="1">
    <source>
        <dbReference type="SAM" id="Phobius"/>
    </source>
</evidence>
<keyword evidence="1" id="KW-1133">Transmembrane helix</keyword>
<evidence type="ECO:0000313" key="2">
    <source>
        <dbReference type="EMBL" id="KZN58850.1"/>
    </source>
</evidence>
<proteinExistence type="predicted"/>
<sequence length="46" mass="5540">MLLQSVIKVYVKACHKRKSIIELFVKILAVTQLYFVILFFHGFKYY</sequence>
<evidence type="ECO:0000313" key="3">
    <source>
        <dbReference type="Proteomes" id="UP000076587"/>
    </source>
</evidence>
<name>A0A161YF40_9GAMM</name>
<keyword evidence="1" id="KW-0812">Transmembrane</keyword>
<dbReference type="EMBL" id="AUXT01000001">
    <property type="protein sequence ID" value="KZN58850.1"/>
    <property type="molecule type" value="Genomic_DNA"/>
</dbReference>
<accession>A0A161YF40</accession>
<gene>
    <name evidence="2" type="ORF">N482_00255</name>
</gene>
<feature type="transmembrane region" description="Helical" evidence="1">
    <location>
        <begin position="20"/>
        <end position="43"/>
    </location>
</feature>
<reference evidence="2 3" key="1">
    <citation type="submission" date="2013-07" db="EMBL/GenBank/DDBJ databases">
        <title>Comparative Genomic and Metabolomic Analysis of Twelve Strains of Pseudoalteromonas luteoviolacea.</title>
        <authorList>
            <person name="Vynne N.G."/>
            <person name="Mansson M."/>
            <person name="Gram L."/>
        </authorList>
    </citation>
    <scope>NUCLEOTIDE SEQUENCE [LARGE SCALE GENOMIC DNA]</scope>
    <source>
        <strain evidence="2 3">NCIMB 1942</strain>
    </source>
</reference>